<dbReference type="SUPFAM" id="SSF103481">
    <property type="entry name" value="Multidrug resistance efflux transporter EmrE"/>
    <property type="match status" value="1"/>
</dbReference>
<dbReference type="GO" id="GO:0015211">
    <property type="term" value="F:purine nucleoside transmembrane transporter activity"/>
    <property type="evidence" value="ECO:0007669"/>
    <property type="project" value="UniProtKB-UniRule"/>
</dbReference>
<dbReference type="AlphaFoldDB" id="A0AAV5I9D6"/>
<dbReference type="EMBL" id="BPVZ01000008">
    <property type="protein sequence ID" value="GKU94236.1"/>
    <property type="molecule type" value="Genomic_DNA"/>
</dbReference>
<dbReference type="GO" id="GO:0016020">
    <property type="term" value="C:membrane"/>
    <property type="evidence" value="ECO:0007669"/>
    <property type="project" value="UniProtKB-SubCell"/>
</dbReference>
<feature type="transmembrane region" description="Helical" evidence="7">
    <location>
        <begin position="113"/>
        <end position="133"/>
    </location>
</feature>
<evidence type="ECO:0000313" key="9">
    <source>
        <dbReference type="Proteomes" id="UP001054252"/>
    </source>
</evidence>
<proteinExistence type="inferred from homology"/>
<evidence type="ECO:0000256" key="6">
    <source>
        <dbReference type="ARBA" id="ARBA00023136"/>
    </source>
</evidence>
<evidence type="ECO:0000256" key="4">
    <source>
        <dbReference type="ARBA" id="ARBA00022692"/>
    </source>
</evidence>
<keyword evidence="5 7" id="KW-1133">Transmembrane helix</keyword>
<comment type="subcellular location">
    <subcellularLocation>
        <location evidence="1 7">Membrane</location>
        <topology evidence="1 7">Multi-pass membrane protein</topology>
    </subcellularLocation>
</comment>
<feature type="transmembrane region" description="Helical" evidence="7">
    <location>
        <begin position="203"/>
        <end position="222"/>
    </location>
</feature>
<feature type="transmembrane region" description="Helical" evidence="7">
    <location>
        <begin position="336"/>
        <end position="354"/>
    </location>
</feature>
<evidence type="ECO:0000313" key="8">
    <source>
        <dbReference type="EMBL" id="GKU94236.1"/>
    </source>
</evidence>
<dbReference type="Pfam" id="PF16913">
    <property type="entry name" value="PUNUT"/>
    <property type="match status" value="1"/>
</dbReference>
<feature type="transmembrane region" description="Helical" evidence="7">
    <location>
        <begin position="71"/>
        <end position="92"/>
    </location>
</feature>
<sequence>MEKEAQDLQLQIIDQEDHANTTNNLRDRKTESPPGKRNHLLRVALYTFFVFAGQSVAILLGRLYFEKGGSSKWVGTLAQLAGFPVLIPYYFLNLPRTRILNKPVDTKKSSLKMVVFVYASLGLVTTGTCFLYSVGMQYLPVSTVTLISASQLGFNAFFSYFLNSQKFTPYIINSLILLTVSSVLLVFQSNSEKPAGVSKAENTIGFLCTVGGTAGIGLLLALQQLAFRKVLKGQTFKTVMNLTIYQSLFATMFATVGFFASGDWKGLKAEMEGYSLGKVSYAMTLVWTAICWQIFTIGAVALIFEVSALFCNAISVVGFPLVPVIAVFVFHDKFDGIKAISLVLAIWGFISYGYEHFVEDRMSKKEVEVVSEVSPRNGRG</sequence>
<reference evidence="8 9" key="1">
    <citation type="journal article" date="2021" name="Commun. Biol.">
        <title>The genome of Shorea leprosula (Dipterocarpaceae) highlights the ecological relevance of drought in aseasonal tropical rainforests.</title>
        <authorList>
            <person name="Ng K.K.S."/>
            <person name="Kobayashi M.J."/>
            <person name="Fawcett J.A."/>
            <person name="Hatakeyama M."/>
            <person name="Paape T."/>
            <person name="Ng C.H."/>
            <person name="Ang C.C."/>
            <person name="Tnah L.H."/>
            <person name="Lee C.T."/>
            <person name="Nishiyama T."/>
            <person name="Sese J."/>
            <person name="O'Brien M.J."/>
            <person name="Copetti D."/>
            <person name="Mohd Noor M.I."/>
            <person name="Ong R.C."/>
            <person name="Putra M."/>
            <person name="Sireger I.Z."/>
            <person name="Indrioko S."/>
            <person name="Kosugi Y."/>
            <person name="Izuno A."/>
            <person name="Isagi Y."/>
            <person name="Lee S.L."/>
            <person name="Shimizu K.K."/>
        </authorList>
    </citation>
    <scope>NUCLEOTIDE SEQUENCE [LARGE SCALE GENOMIC DNA]</scope>
    <source>
        <strain evidence="8">214</strain>
    </source>
</reference>
<dbReference type="GO" id="GO:0005345">
    <property type="term" value="F:purine nucleobase transmembrane transporter activity"/>
    <property type="evidence" value="ECO:0007669"/>
    <property type="project" value="UniProtKB-UniRule"/>
</dbReference>
<keyword evidence="4 7" id="KW-0812">Transmembrane</keyword>
<evidence type="ECO:0000256" key="5">
    <source>
        <dbReference type="ARBA" id="ARBA00022989"/>
    </source>
</evidence>
<feature type="transmembrane region" description="Helical" evidence="7">
    <location>
        <begin position="139"/>
        <end position="158"/>
    </location>
</feature>
<comment type="caution">
    <text evidence="8">The sequence shown here is derived from an EMBL/GenBank/DDBJ whole genome shotgun (WGS) entry which is preliminary data.</text>
</comment>
<dbReference type="Proteomes" id="UP001054252">
    <property type="component" value="Unassembled WGS sequence"/>
</dbReference>
<feature type="transmembrane region" description="Helical" evidence="7">
    <location>
        <begin position="170"/>
        <end position="191"/>
    </location>
</feature>
<dbReference type="PANTHER" id="PTHR31376">
    <property type="entry name" value="OS09G0467300 PROTEIN-RELATED"/>
    <property type="match status" value="1"/>
</dbReference>
<feature type="transmembrane region" description="Helical" evidence="7">
    <location>
        <begin position="43"/>
        <end position="65"/>
    </location>
</feature>
<accession>A0AAV5I9D6</accession>
<evidence type="ECO:0000256" key="3">
    <source>
        <dbReference type="ARBA" id="ARBA00022448"/>
    </source>
</evidence>
<keyword evidence="3 7" id="KW-0813">Transport</keyword>
<evidence type="ECO:0000256" key="1">
    <source>
        <dbReference type="ARBA" id="ARBA00004141"/>
    </source>
</evidence>
<dbReference type="PANTHER" id="PTHR31376:SF50">
    <property type="entry name" value="PURINE PERMEASE-RELATED"/>
    <property type="match status" value="1"/>
</dbReference>
<protein>
    <recommendedName>
        <fullName evidence="7">Probable purine permease</fullName>
    </recommendedName>
</protein>
<keyword evidence="9" id="KW-1185">Reference proteome</keyword>
<keyword evidence="6 7" id="KW-0472">Membrane</keyword>
<gene>
    <name evidence="8" type="ORF">SLEP1_g7762</name>
</gene>
<evidence type="ECO:0000256" key="7">
    <source>
        <dbReference type="RuleBase" id="RU368015"/>
    </source>
</evidence>
<evidence type="ECO:0000256" key="2">
    <source>
        <dbReference type="ARBA" id="ARBA00006213"/>
    </source>
</evidence>
<name>A0AAV5I9D6_9ROSI</name>
<feature type="transmembrane region" description="Helical" evidence="7">
    <location>
        <begin position="281"/>
        <end position="304"/>
    </location>
</feature>
<feature type="transmembrane region" description="Helical" evidence="7">
    <location>
        <begin position="309"/>
        <end position="330"/>
    </location>
</feature>
<dbReference type="InterPro" id="IPR037185">
    <property type="entry name" value="EmrE-like"/>
</dbReference>
<dbReference type="InterPro" id="IPR030182">
    <property type="entry name" value="PUP_plant"/>
</dbReference>
<feature type="transmembrane region" description="Helical" evidence="7">
    <location>
        <begin position="242"/>
        <end position="261"/>
    </location>
</feature>
<comment type="similarity">
    <text evidence="2 7">Belongs to the purine permeases (TC 2.A.7.14) family.</text>
</comment>
<organism evidence="8 9">
    <name type="scientific">Rubroshorea leprosula</name>
    <dbReference type="NCBI Taxonomy" id="152421"/>
    <lineage>
        <taxon>Eukaryota</taxon>
        <taxon>Viridiplantae</taxon>
        <taxon>Streptophyta</taxon>
        <taxon>Embryophyta</taxon>
        <taxon>Tracheophyta</taxon>
        <taxon>Spermatophyta</taxon>
        <taxon>Magnoliopsida</taxon>
        <taxon>eudicotyledons</taxon>
        <taxon>Gunneridae</taxon>
        <taxon>Pentapetalae</taxon>
        <taxon>rosids</taxon>
        <taxon>malvids</taxon>
        <taxon>Malvales</taxon>
        <taxon>Dipterocarpaceae</taxon>
        <taxon>Rubroshorea</taxon>
    </lineage>
</organism>